<feature type="domain" description="Low molecular weight protein antigen 6 PH" evidence="2">
    <location>
        <begin position="62"/>
        <end position="137"/>
    </location>
</feature>
<evidence type="ECO:0000313" key="4">
    <source>
        <dbReference type="Proteomes" id="UP001564626"/>
    </source>
</evidence>
<evidence type="ECO:0000259" key="2">
    <source>
        <dbReference type="Pfam" id="PF10756"/>
    </source>
</evidence>
<keyword evidence="1" id="KW-0472">Membrane</keyword>
<name>A0ABV4CJ51_9PSEU</name>
<accession>A0ABV4CJ51</accession>
<reference evidence="3 4" key="1">
    <citation type="submission" date="2024-08" db="EMBL/GenBank/DDBJ databases">
        <title>Genome mining of Saccharopolyspora cebuensis PGLac3 from Nigerian medicinal plant.</title>
        <authorList>
            <person name="Ezeobiora C.E."/>
            <person name="Igbokwe N.H."/>
            <person name="Amin D.H."/>
            <person name="Mendie U.E."/>
        </authorList>
    </citation>
    <scope>NUCLEOTIDE SEQUENCE [LARGE SCALE GENOMIC DNA]</scope>
    <source>
        <strain evidence="3 4">PGLac3</strain>
    </source>
</reference>
<evidence type="ECO:0000313" key="3">
    <source>
        <dbReference type="EMBL" id="MEY8041130.1"/>
    </source>
</evidence>
<keyword evidence="1" id="KW-0812">Transmembrane</keyword>
<proteinExistence type="predicted"/>
<dbReference type="RefSeq" id="WP_345360080.1">
    <property type="nucleotide sequence ID" value="NZ_BAABII010000004.1"/>
</dbReference>
<keyword evidence="1" id="KW-1133">Transmembrane helix</keyword>
<feature type="transmembrane region" description="Helical" evidence="1">
    <location>
        <begin position="42"/>
        <end position="60"/>
    </location>
</feature>
<organism evidence="3 4">
    <name type="scientific">Saccharopolyspora cebuensis</name>
    <dbReference type="NCBI Taxonomy" id="418759"/>
    <lineage>
        <taxon>Bacteria</taxon>
        <taxon>Bacillati</taxon>
        <taxon>Actinomycetota</taxon>
        <taxon>Actinomycetes</taxon>
        <taxon>Pseudonocardiales</taxon>
        <taxon>Pseudonocardiaceae</taxon>
        <taxon>Saccharopolyspora</taxon>
    </lineage>
</organism>
<protein>
    <submittedName>
        <fullName evidence="3">PH domain-containing protein</fullName>
    </submittedName>
</protein>
<dbReference type="InterPro" id="IPR019692">
    <property type="entry name" value="CFP-6_PH"/>
</dbReference>
<comment type="caution">
    <text evidence="3">The sequence shown here is derived from an EMBL/GenBank/DDBJ whole genome shotgun (WGS) entry which is preliminary data.</text>
</comment>
<feature type="transmembrane region" description="Helical" evidence="1">
    <location>
        <begin position="15"/>
        <end position="35"/>
    </location>
</feature>
<keyword evidence="4" id="KW-1185">Reference proteome</keyword>
<gene>
    <name evidence="3" type="ORF">AB8O55_17105</name>
</gene>
<dbReference type="Pfam" id="PF10756">
    <property type="entry name" value="bPH_6"/>
    <property type="match status" value="1"/>
</dbReference>
<dbReference type="Proteomes" id="UP001564626">
    <property type="component" value="Unassembled WGS sequence"/>
</dbReference>
<dbReference type="EMBL" id="JBGEHV010000031">
    <property type="protein sequence ID" value="MEY8041130.1"/>
    <property type="molecule type" value="Genomic_DNA"/>
</dbReference>
<sequence length="138" mass="15056">MSSSRESARSWSPPLPLVLCGWVFALVAALWWLSLDAAVDRLFVGTMVVVLVAAAAFGSWCRPRLTADDAGLLLRGITGARRLPWSEVTVRVRRDRRIGRTVEVLELDLTDGSLFVLTRLDLGADPADAAEELAALRP</sequence>
<evidence type="ECO:0000256" key="1">
    <source>
        <dbReference type="SAM" id="Phobius"/>
    </source>
</evidence>